<evidence type="ECO:0000256" key="1">
    <source>
        <dbReference type="SAM" id="Phobius"/>
    </source>
</evidence>
<dbReference type="AlphaFoldDB" id="A0A1I8AIR5"/>
<keyword evidence="2" id="KW-1185">Reference proteome</keyword>
<keyword evidence="1" id="KW-0472">Membrane</keyword>
<dbReference type="WBParaSite" id="L893_g6166.t1">
    <property type="protein sequence ID" value="L893_g6166.t1"/>
    <property type="gene ID" value="L893_g6166"/>
</dbReference>
<feature type="transmembrane region" description="Helical" evidence="1">
    <location>
        <begin position="158"/>
        <end position="179"/>
    </location>
</feature>
<feature type="transmembrane region" description="Helical" evidence="1">
    <location>
        <begin position="191"/>
        <end position="212"/>
    </location>
</feature>
<organism evidence="2 3">
    <name type="scientific">Steinernema glaseri</name>
    <dbReference type="NCBI Taxonomy" id="37863"/>
    <lineage>
        <taxon>Eukaryota</taxon>
        <taxon>Metazoa</taxon>
        <taxon>Ecdysozoa</taxon>
        <taxon>Nematoda</taxon>
        <taxon>Chromadorea</taxon>
        <taxon>Rhabditida</taxon>
        <taxon>Tylenchina</taxon>
        <taxon>Panagrolaimomorpha</taxon>
        <taxon>Strongyloidoidea</taxon>
        <taxon>Steinernematidae</taxon>
        <taxon>Steinernema</taxon>
    </lineage>
</organism>
<accession>A0A1I8AIR5</accession>
<proteinExistence type="predicted"/>
<protein>
    <submittedName>
        <fullName evidence="3">MARVEL domain-containing protein</fullName>
    </submittedName>
</protein>
<evidence type="ECO:0000313" key="2">
    <source>
        <dbReference type="Proteomes" id="UP000095287"/>
    </source>
</evidence>
<feature type="transmembrane region" description="Helical" evidence="1">
    <location>
        <begin position="224"/>
        <end position="251"/>
    </location>
</feature>
<keyword evidence="1" id="KW-0812">Transmembrane</keyword>
<sequence>MTLSRARASLGNCAPRCTPPFSSSYRSGIVVRAPQRGRPVVHRHFSSPAVFRTPGGRSGGPAAERASTFCDFGLRRLGVFALAPSIPGGSIDRQRSTMSRFIKWLLLQQDQSSVSYSRFGMPGEETDDRPRPTTIFVPKFEENHRDFMLCGKIHCEKAASCSAIFGLSMVIIIFISSFFEFDWYDHRRGVDIMALLGLLVYLFLGIMLHYYVILGIKRQAAYFLLPFIVGYLAVIASGFLLVLTLIAHLIIHTNSSGRSYDGLNAPKKTVFLLFVVSLIVVAVQCFMLCAVVKCRYYLSRKEIHTTTMRVAQKSVSQNPDMRIMTLGKSGQQEEVRIPIPTPLSNGVPSEPPAPAPAANSVTSFANPVATVDDHHTSVLNSADSAFGNSGATPDVRVLSTKINNGFDNPAHNPNA</sequence>
<name>A0A1I8AIR5_9BILA</name>
<reference evidence="3" key="1">
    <citation type="submission" date="2016-11" db="UniProtKB">
        <authorList>
            <consortium name="WormBaseParasite"/>
        </authorList>
    </citation>
    <scope>IDENTIFICATION</scope>
</reference>
<feature type="transmembrane region" description="Helical" evidence="1">
    <location>
        <begin position="271"/>
        <end position="292"/>
    </location>
</feature>
<dbReference type="Proteomes" id="UP000095287">
    <property type="component" value="Unplaced"/>
</dbReference>
<keyword evidence="1" id="KW-1133">Transmembrane helix</keyword>
<evidence type="ECO:0000313" key="3">
    <source>
        <dbReference type="WBParaSite" id="L893_g6166.t1"/>
    </source>
</evidence>